<dbReference type="Proteomes" id="UP000253908">
    <property type="component" value="Chromosome"/>
</dbReference>
<dbReference type="GO" id="GO:0016740">
    <property type="term" value="F:transferase activity"/>
    <property type="evidence" value="ECO:0007669"/>
    <property type="project" value="UniProtKB-KW"/>
</dbReference>
<dbReference type="KEGG" id="ocn:CUC15_16085"/>
<evidence type="ECO:0000313" key="2">
    <source>
        <dbReference type="Proteomes" id="UP000253908"/>
    </source>
</evidence>
<name>A0A345PK31_9BACI</name>
<reference evidence="2" key="1">
    <citation type="submission" date="2017-11" db="EMBL/GenBank/DDBJ databases">
        <authorList>
            <person name="Zhu W."/>
        </authorList>
    </citation>
    <scope>NUCLEOTIDE SEQUENCE [LARGE SCALE GENOMIC DNA]</scope>
    <source>
        <strain evidence="2">160</strain>
    </source>
</reference>
<keyword evidence="1" id="KW-0808">Transferase</keyword>
<dbReference type="RefSeq" id="WP_114917647.1">
    <property type="nucleotide sequence ID" value="NZ_CP024848.1"/>
</dbReference>
<dbReference type="AlphaFoldDB" id="A0A345PK31"/>
<dbReference type="OrthoDB" id="4876345at2"/>
<organism evidence="1 2">
    <name type="scientific">Oceanobacillus zhaokaii</name>
    <dbReference type="NCBI Taxonomy" id="2052660"/>
    <lineage>
        <taxon>Bacteria</taxon>
        <taxon>Bacillati</taxon>
        <taxon>Bacillota</taxon>
        <taxon>Bacilli</taxon>
        <taxon>Bacillales</taxon>
        <taxon>Bacillaceae</taxon>
        <taxon>Oceanobacillus</taxon>
    </lineage>
</organism>
<protein>
    <submittedName>
        <fullName evidence="1">Alcohol acetyltransferase</fullName>
    </submittedName>
</protein>
<keyword evidence="2" id="KW-1185">Reference proteome</keyword>
<accession>A0A345PK31</accession>
<sequence length="422" mass="49481">MKDDKSWYRLDNAGKLYSSIISSRATTLFRLSVTLTSPVEPGILQRALELALERFPFYRVQLKQGFFWYYFEGTDEMPRVEKEKYYPCMSLSIKKRGSFPYRVYYYNNRIALELSHSMTDGTGGLKFLYELVKQYLHLKESIPIKRENINNEQLRLETENAFRKYYDKKIPAPKSRLGNTFKLPLELDKKGYYHIVTGIISVEALKEKAKEYDVSITVLLTAVYIQSLLKIQERSSRRKRLIVMNVPVNMRSYFESETMRNFFVSITPTIDARLGKYEFEEIIQELKIEFSRLLTPKKLKQYIKRSVISEKSLALRLMPSPIKDIVAPSIYSFFGEGQYTSGLSNLGIVRVPSEMEKFIERVECYPPPSIGNKVKAMLISYQQHMYISFGNLSRDRMLEREFFRSIRELGIEVTVETNDEEN</sequence>
<gene>
    <name evidence="1" type="ORF">CUC15_16085</name>
</gene>
<dbReference type="EMBL" id="CP024848">
    <property type="protein sequence ID" value="AXI10361.1"/>
    <property type="molecule type" value="Genomic_DNA"/>
</dbReference>
<evidence type="ECO:0000313" key="1">
    <source>
        <dbReference type="EMBL" id="AXI10361.1"/>
    </source>
</evidence>
<proteinExistence type="predicted"/>